<proteinExistence type="predicted"/>
<evidence type="ECO:0000313" key="2">
    <source>
        <dbReference type="EMBL" id="RRT49756.1"/>
    </source>
</evidence>
<sequence>MSQKRLTPINPREDAPPATQPIPGVAYQPPFSLPSFGDGNIPSHTQRRYWSLLNDPGLTPPPSNPRTSVVTPEAFQGLTNQVQAIAGMLQAIIPYILQLAPQPSSRPPTTPLPQTRTIPPLNEPPLTTHSIDNPPHFSSEFDQAPLGDATKQPEPVPSMSANDFLDPDILSLDSTDSLREQLHLVNQRIDDVHRTLRTKDEHAEGPLRGSPFVQEIQDAHIPSHLLMRISTLRTKDEHAS</sequence>
<feature type="region of interest" description="Disordered" evidence="1">
    <location>
        <begin position="103"/>
        <end position="154"/>
    </location>
</feature>
<evidence type="ECO:0000256" key="1">
    <source>
        <dbReference type="SAM" id="MobiDB-lite"/>
    </source>
</evidence>
<dbReference type="Proteomes" id="UP000287651">
    <property type="component" value="Unassembled WGS sequence"/>
</dbReference>
<comment type="caution">
    <text evidence="2">The sequence shown here is derived from an EMBL/GenBank/DDBJ whole genome shotgun (WGS) entry which is preliminary data.</text>
</comment>
<reference evidence="2 3" key="1">
    <citation type="journal article" date="2014" name="Agronomy (Basel)">
        <title>A Draft Genome Sequence for Ensete ventricosum, the Drought-Tolerant Tree Against Hunger.</title>
        <authorList>
            <person name="Harrison J."/>
            <person name="Moore K.A."/>
            <person name="Paszkiewicz K."/>
            <person name="Jones T."/>
            <person name="Grant M."/>
            <person name="Ambacheew D."/>
            <person name="Muzemil S."/>
            <person name="Studholme D.J."/>
        </authorList>
    </citation>
    <scope>NUCLEOTIDE SEQUENCE [LARGE SCALE GENOMIC DNA]</scope>
</reference>
<accession>A0A426YDI2</accession>
<name>A0A426YDI2_ENSVE</name>
<protein>
    <submittedName>
        <fullName evidence="2">Uncharacterized protein</fullName>
    </submittedName>
</protein>
<evidence type="ECO:0000313" key="3">
    <source>
        <dbReference type="Proteomes" id="UP000287651"/>
    </source>
</evidence>
<organism evidence="2 3">
    <name type="scientific">Ensete ventricosum</name>
    <name type="common">Abyssinian banana</name>
    <name type="synonym">Musa ensete</name>
    <dbReference type="NCBI Taxonomy" id="4639"/>
    <lineage>
        <taxon>Eukaryota</taxon>
        <taxon>Viridiplantae</taxon>
        <taxon>Streptophyta</taxon>
        <taxon>Embryophyta</taxon>
        <taxon>Tracheophyta</taxon>
        <taxon>Spermatophyta</taxon>
        <taxon>Magnoliopsida</taxon>
        <taxon>Liliopsida</taxon>
        <taxon>Zingiberales</taxon>
        <taxon>Musaceae</taxon>
        <taxon>Ensete</taxon>
    </lineage>
</organism>
<dbReference type="EMBL" id="AMZH03013134">
    <property type="protein sequence ID" value="RRT49756.1"/>
    <property type="molecule type" value="Genomic_DNA"/>
</dbReference>
<dbReference type="AlphaFoldDB" id="A0A426YDI2"/>
<gene>
    <name evidence="2" type="ORF">B296_00036526</name>
</gene>
<feature type="region of interest" description="Disordered" evidence="1">
    <location>
        <begin position="1"/>
        <end position="40"/>
    </location>
</feature>